<protein>
    <submittedName>
        <fullName evidence="1">Formate hydrogenlyase maturation protein HycH</fullName>
    </submittedName>
</protein>
<reference evidence="1 2" key="1">
    <citation type="submission" date="2018-01" db="EMBL/GenBank/DDBJ databases">
        <title>Whole genome sequencing of Histamine producing bacteria.</title>
        <authorList>
            <person name="Butler K."/>
        </authorList>
    </citation>
    <scope>NUCLEOTIDE SEQUENCE [LARGE SCALE GENOMIC DNA]</scope>
    <source>
        <strain evidence="1 2">DSM 24669</strain>
    </source>
</reference>
<dbReference type="RefSeq" id="WP_048897787.1">
    <property type="nucleotide sequence ID" value="NZ_AP024853.1"/>
</dbReference>
<dbReference type="EMBL" id="PYLZ01000004">
    <property type="protein sequence ID" value="PSW24993.1"/>
    <property type="molecule type" value="Genomic_DNA"/>
</dbReference>
<dbReference type="GO" id="GO:0016829">
    <property type="term" value="F:lyase activity"/>
    <property type="evidence" value="ECO:0007669"/>
    <property type="project" value="UniProtKB-KW"/>
</dbReference>
<dbReference type="InterPro" id="IPR010005">
    <property type="entry name" value="Formate_DH_maturation_HycH"/>
</dbReference>
<keyword evidence="1" id="KW-0456">Lyase</keyword>
<comment type="caution">
    <text evidence="1">The sequence shown here is derived from an EMBL/GenBank/DDBJ whole genome shotgun (WGS) entry which is preliminary data.</text>
</comment>
<sequence length="147" mass="16904">MSEEVKEAEQALKAGNVMFYALSRKFVDEQYDVPEEAKQVLYYSLAIGHHLGVVDCLKTVLQCTRDEYKAWIEKLPQDSEAYRKMAGFFTFGEITIYPDHLHMLAGAFSSIPTEEQDEKQQALTAGLIEVLTEIYHEPTMYLMVRSR</sequence>
<dbReference type="Pfam" id="PF07450">
    <property type="entry name" value="HycH"/>
    <property type="match status" value="1"/>
</dbReference>
<dbReference type="NCBIfam" id="NF011664">
    <property type="entry name" value="PRK15084.1"/>
    <property type="match status" value="1"/>
</dbReference>
<dbReference type="OrthoDB" id="3173483at2"/>
<organism evidence="1 2">
    <name type="scientific">Photobacterium swingsii</name>
    <dbReference type="NCBI Taxonomy" id="680026"/>
    <lineage>
        <taxon>Bacteria</taxon>
        <taxon>Pseudomonadati</taxon>
        <taxon>Pseudomonadota</taxon>
        <taxon>Gammaproteobacteria</taxon>
        <taxon>Vibrionales</taxon>
        <taxon>Vibrionaceae</taxon>
        <taxon>Photobacterium</taxon>
    </lineage>
</organism>
<dbReference type="AlphaFoldDB" id="A0A0J8VEF7"/>
<accession>A0A0J8VEF7</accession>
<evidence type="ECO:0000313" key="2">
    <source>
        <dbReference type="Proteomes" id="UP000240481"/>
    </source>
</evidence>
<proteinExistence type="predicted"/>
<keyword evidence="2" id="KW-1185">Reference proteome</keyword>
<name>A0A0J8VEF7_9GAMM</name>
<gene>
    <name evidence="1" type="ORF">C9I94_09290</name>
</gene>
<dbReference type="Proteomes" id="UP000240481">
    <property type="component" value="Unassembled WGS sequence"/>
</dbReference>
<evidence type="ECO:0000313" key="1">
    <source>
        <dbReference type="EMBL" id="PSW24993.1"/>
    </source>
</evidence>
<dbReference type="STRING" id="680026.AB733_05070"/>